<dbReference type="EMBL" id="KV921927">
    <property type="protein sequence ID" value="ORE06248.1"/>
    <property type="molecule type" value="Genomic_DNA"/>
</dbReference>
<proteinExistence type="predicted"/>
<dbReference type="VEuPathDB" id="FungiDB:BCV72DRAFT_329261"/>
<accession>A0A1X0R2S8</accession>
<dbReference type="AlphaFoldDB" id="A0A1X0R2S8"/>
<protein>
    <submittedName>
        <fullName evidence="1">Uncharacterized protein</fullName>
    </submittedName>
</protein>
<name>A0A1X0R2S8_RHIZD</name>
<dbReference type="Proteomes" id="UP000242414">
    <property type="component" value="Unassembled WGS sequence"/>
</dbReference>
<evidence type="ECO:0000313" key="1">
    <source>
        <dbReference type="EMBL" id="ORE06248.1"/>
    </source>
</evidence>
<reference evidence="1" key="1">
    <citation type="journal article" date="2016" name="Proc. Natl. Acad. Sci. U.S.A.">
        <title>Lipid metabolic changes in an early divergent fungus govern the establishment of a mutualistic symbiosis with endobacteria.</title>
        <authorList>
            <person name="Lastovetsky O.A."/>
            <person name="Gaspar M.L."/>
            <person name="Mondo S.J."/>
            <person name="LaButti K.M."/>
            <person name="Sandor L."/>
            <person name="Grigoriev I.V."/>
            <person name="Henry S.A."/>
            <person name="Pawlowska T.E."/>
        </authorList>
    </citation>
    <scope>NUCLEOTIDE SEQUENCE [LARGE SCALE GENOMIC DNA]</scope>
    <source>
        <strain evidence="1">ATCC 52814</strain>
    </source>
</reference>
<gene>
    <name evidence="1" type="ORF">BCV72DRAFT_329261</name>
</gene>
<organism evidence="1">
    <name type="scientific">Rhizopus microsporus var. microsporus</name>
    <dbReference type="NCBI Taxonomy" id="86635"/>
    <lineage>
        <taxon>Eukaryota</taxon>
        <taxon>Fungi</taxon>
        <taxon>Fungi incertae sedis</taxon>
        <taxon>Mucoromycota</taxon>
        <taxon>Mucoromycotina</taxon>
        <taxon>Mucoromycetes</taxon>
        <taxon>Mucorales</taxon>
        <taxon>Mucorineae</taxon>
        <taxon>Rhizopodaceae</taxon>
        <taxon>Rhizopus</taxon>
    </lineage>
</organism>
<dbReference type="OrthoDB" id="2279273at2759"/>
<sequence>MKRQIKGDGDASIYLADDIIKLYGLCELEVPLLETSSHFGREDKAKSSFDHHKGLFGGLSMLKIIADKFSYGLIEAFSKLKVLFVHASGTRILLWSLKYIKDVPAYELWLEKALDINPKFGKGVEQLPQALSFYWKLEVHSRHETINQPK</sequence>